<dbReference type="InterPro" id="IPR005151">
    <property type="entry name" value="Tail-specific_protease"/>
</dbReference>
<evidence type="ECO:0000256" key="1">
    <source>
        <dbReference type="SAM" id="SignalP"/>
    </source>
</evidence>
<evidence type="ECO:0000259" key="2">
    <source>
        <dbReference type="SMART" id="SM00245"/>
    </source>
</evidence>
<dbReference type="CDD" id="cd07563">
    <property type="entry name" value="Peptidase_S41_IRBP"/>
    <property type="match status" value="1"/>
</dbReference>
<keyword evidence="1" id="KW-0732">Signal</keyword>
<accession>A0A919EMP2</accession>
<dbReference type="PANTHER" id="PTHR32060">
    <property type="entry name" value="TAIL-SPECIFIC PROTEASE"/>
    <property type="match status" value="1"/>
</dbReference>
<dbReference type="Pfam" id="PF03572">
    <property type="entry name" value="Peptidase_S41"/>
    <property type="match status" value="1"/>
</dbReference>
<dbReference type="EMBL" id="BNCK01000010">
    <property type="protein sequence ID" value="GHG04155.1"/>
    <property type="molecule type" value="Genomic_DNA"/>
</dbReference>
<protein>
    <recommendedName>
        <fullName evidence="2">Tail specific protease domain-containing protein</fullName>
    </recommendedName>
</protein>
<reference evidence="3" key="1">
    <citation type="journal article" date="2014" name="Int. J. Syst. Evol. Microbiol.">
        <title>Complete genome sequence of Corynebacterium casei LMG S-19264T (=DSM 44701T), isolated from a smear-ripened cheese.</title>
        <authorList>
            <consortium name="US DOE Joint Genome Institute (JGI-PGF)"/>
            <person name="Walter F."/>
            <person name="Albersmeier A."/>
            <person name="Kalinowski J."/>
            <person name="Ruckert C."/>
        </authorList>
    </citation>
    <scope>NUCLEOTIDE SEQUENCE</scope>
    <source>
        <strain evidence="3">KCTC 42731</strain>
    </source>
</reference>
<name>A0A919EMP2_9GAMM</name>
<organism evidence="3 4">
    <name type="scientific">Thalassotalea marina</name>
    <dbReference type="NCBI Taxonomy" id="1673741"/>
    <lineage>
        <taxon>Bacteria</taxon>
        <taxon>Pseudomonadati</taxon>
        <taxon>Pseudomonadota</taxon>
        <taxon>Gammaproteobacteria</taxon>
        <taxon>Alteromonadales</taxon>
        <taxon>Colwelliaceae</taxon>
        <taxon>Thalassotalea</taxon>
    </lineage>
</organism>
<dbReference type="GO" id="GO:0007165">
    <property type="term" value="P:signal transduction"/>
    <property type="evidence" value="ECO:0007669"/>
    <property type="project" value="TreeGrafter"/>
</dbReference>
<reference evidence="3" key="2">
    <citation type="submission" date="2020-09" db="EMBL/GenBank/DDBJ databases">
        <authorList>
            <person name="Sun Q."/>
            <person name="Kim S."/>
        </authorList>
    </citation>
    <scope>NUCLEOTIDE SEQUENCE</scope>
    <source>
        <strain evidence="3">KCTC 42731</strain>
    </source>
</reference>
<dbReference type="GO" id="GO:0008236">
    <property type="term" value="F:serine-type peptidase activity"/>
    <property type="evidence" value="ECO:0007669"/>
    <property type="project" value="InterPro"/>
</dbReference>
<dbReference type="PANTHER" id="PTHR32060:SF30">
    <property type="entry name" value="CARBOXY-TERMINAL PROCESSING PROTEASE CTPA"/>
    <property type="match status" value="1"/>
</dbReference>
<dbReference type="InterPro" id="IPR029045">
    <property type="entry name" value="ClpP/crotonase-like_dom_sf"/>
</dbReference>
<keyword evidence="4" id="KW-1185">Reference proteome</keyword>
<dbReference type="GO" id="GO:0004175">
    <property type="term" value="F:endopeptidase activity"/>
    <property type="evidence" value="ECO:0007669"/>
    <property type="project" value="TreeGrafter"/>
</dbReference>
<dbReference type="GO" id="GO:0030288">
    <property type="term" value="C:outer membrane-bounded periplasmic space"/>
    <property type="evidence" value="ECO:0007669"/>
    <property type="project" value="TreeGrafter"/>
</dbReference>
<sequence length="572" mass="64762">MKISTLSLLAILFFCSFNANSNESITSQQAYDKAQSLRHKANALIKEDVLAEELIESENYLMEALEFVRSEEIRAMYSSNKYLEARQWDILRDLIKVNSMQQDKEAAISYLNDLTKSAHGLYWVANEKAVVDFLGQHETFVKAVAGEQSWSRIQSTNTFASEFVEELSDAEKLAGLSLLWAEIKQGFVYFDQVPNLNWDQTYKDYISIALNTNSTLDYYKELTRMISLLKDGHTNVYYPKELYERAYARPSLRTKLVNGKVLITDIYSDSILQMGLEVGDEVVEIDQTDVHDYAKRNIQPFQSASTTQDLDVRTYTYGLLSGDKEKPIELLLKSKDGNSKTTKVDRRLYGDESYPDSHEFRVLANRYGYFKSNSFESNEAAQFFERKFKEITKLDGLIIDIRNNGGGSSKVGFRILSHLSSKPILGSKAYVRKSQPIQKARGYPIPEWEELESYPYKAQRKEIFTKPVIVLAGAQTFSAAEDFLIAFKELSRGLVIGEKTAGSTGQPLSISLPAGGKARVCVKRDKYQSGEDWVGIGISPDIEVKNTVVDIQNQHDVILDAAIKQLDKMTSI</sequence>
<feature type="signal peptide" evidence="1">
    <location>
        <begin position="1"/>
        <end position="21"/>
    </location>
</feature>
<dbReference type="Gene3D" id="3.90.226.10">
    <property type="entry name" value="2-enoyl-CoA Hydratase, Chain A, domain 1"/>
    <property type="match status" value="1"/>
</dbReference>
<comment type="caution">
    <text evidence="3">The sequence shown here is derived from an EMBL/GenBank/DDBJ whole genome shotgun (WGS) entry which is preliminary data.</text>
</comment>
<proteinExistence type="predicted"/>
<dbReference type="AlphaFoldDB" id="A0A919EMP2"/>
<dbReference type="GO" id="GO:0006508">
    <property type="term" value="P:proteolysis"/>
    <property type="evidence" value="ECO:0007669"/>
    <property type="project" value="InterPro"/>
</dbReference>
<dbReference type="SMART" id="SM00245">
    <property type="entry name" value="TSPc"/>
    <property type="match status" value="1"/>
</dbReference>
<evidence type="ECO:0000313" key="4">
    <source>
        <dbReference type="Proteomes" id="UP000623842"/>
    </source>
</evidence>
<dbReference type="SUPFAM" id="SSF52096">
    <property type="entry name" value="ClpP/crotonase"/>
    <property type="match status" value="1"/>
</dbReference>
<dbReference type="Gene3D" id="3.30.750.44">
    <property type="match status" value="1"/>
</dbReference>
<feature type="domain" description="Tail specific protease" evidence="2">
    <location>
        <begin position="325"/>
        <end position="545"/>
    </location>
</feature>
<dbReference type="Proteomes" id="UP000623842">
    <property type="component" value="Unassembled WGS sequence"/>
</dbReference>
<feature type="chain" id="PRO_5037871706" description="Tail specific protease domain-containing protein" evidence="1">
    <location>
        <begin position="22"/>
        <end position="572"/>
    </location>
</feature>
<evidence type="ECO:0000313" key="3">
    <source>
        <dbReference type="EMBL" id="GHG04155.1"/>
    </source>
</evidence>
<gene>
    <name evidence="3" type="ORF">GCM10017161_37000</name>
</gene>
<dbReference type="RefSeq" id="WP_189773763.1">
    <property type="nucleotide sequence ID" value="NZ_BNCK01000010.1"/>
</dbReference>